<dbReference type="OrthoDB" id="47059at2759"/>
<proteinExistence type="predicted"/>
<dbReference type="PANTHER" id="PTHR42721:SF42">
    <property type="entry name" value="FIBRONECTIN TYPE III-LIKE DOMAIN-CONTAINING PROTEIN"/>
    <property type="match status" value="1"/>
</dbReference>
<protein>
    <submittedName>
        <fullName evidence="2">Uncharacterized protein</fullName>
    </submittedName>
</protein>
<keyword evidence="1" id="KW-0378">Hydrolase</keyword>
<dbReference type="SUPFAM" id="SSF51445">
    <property type="entry name" value="(Trans)glycosidases"/>
    <property type="match status" value="1"/>
</dbReference>
<dbReference type="GO" id="GO:0031222">
    <property type="term" value="P:arabinan catabolic process"/>
    <property type="evidence" value="ECO:0007669"/>
    <property type="project" value="TreeGrafter"/>
</dbReference>
<reference evidence="2 3" key="1">
    <citation type="submission" date="2018-11" db="EMBL/GenBank/DDBJ databases">
        <authorList>
            <consortium name="Pathogen Informatics"/>
        </authorList>
    </citation>
    <scope>NUCLEOTIDE SEQUENCE [LARGE SCALE GENOMIC DNA]</scope>
</reference>
<dbReference type="InterPro" id="IPR036881">
    <property type="entry name" value="Glyco_hydro_3_C_sf"/>
</dbReference>
<dbReference type="InterPro" id="IPR017853">
    <property type="entry name" value="GH"/>
</dbReference>
<evidence type="ECO:0000256" key="1">
    <source>
        <dbReference type="ARBA" id="ARBA00022801"/>
    </source>
</evidence>
<evidence type="ECO:0000313" key="2">
    <source>
        <dbReference type="EMBL" id="VDN33864.1"/>
    </source>
</evidence>
<dbReference type="Gene3D" id="3.20.20.300">
    <property type="entry name" value="Glycoside hydrolase, family 3, N-terminal domain"/>
    <property type="match status" value="1"/>
</dbReference>
<dbReference type="EMBL" id="UYRU01084389">
    <property type="protein sequence ID" value="VDN33864.1"/>
    <property type="molecule type" value="Genomic_DNA"/>
</dbReference>
<accession>A0A3P7MVP8</accession>
<keyword evidence="3" id="KW-1185">Reference proteome</keyword>
<dbReference type="GO" id="GO:0045493">
    <property type="term" value="P:xylan catabolic process"/>
    <property type="evidence" value="ECO:0007669"/>
    <property type="project" value="InterPro"/>
</dbReference>
<dbReference type="Proteomes" id="UP000281553">
    <property type="component" value="Unassembled WGS sequence"/>
</dbReference>
<dbReference type="PANTHER" id="PTHR42721">
    <property type="entry name" value="SUGAR HYDROLASE-RELATED"/>
    <property type="match status" value="1"/>
</dbReference>
<dbReference type="InterPro" id="IPR044993">
    <property type="entry name" value="BXL"/>
</dbReference>
<name>A0A3P7MVP8_DIBLA</name>
<dbReference type="GO" id="GO:0046556">
    <property type="term" value="F:alpha-L-arabinofuranosidase activity"/>
    <property type="evidence" value="ECO:0007669"/>
    <property type="project" value="TreeGrafter"/>
</dbReference>
<sequence length="173" mass="19308">MQFMVSEHKAFSTFFEAALASVRAGVNIENSEPGWRGVYSDLPLLVKTGIIKRSQLEALARPLFLTRLRQGEFDPPESNPYNKLTPDQFVQSERHRQLSLIAGCKSAVLLKNLRHFLPLSGASAASRRGNHVLQKLGLVGPFSRRMDELVGSYAATRMPQFEVNLEQGNLLLT</sequence>
<dbReference type="Gene3D" id="3.40.50.1700">
    <property type="entry name" value="Glycoside hydrolase family 3 C-terminal domain"/>
    <property type="match status" value="1"/>
</dbReference>
<evidence type="ECO:0000313" key="3">
    <source>
        <dbReference type="Proteomes" id="UP000281553"/>
    </source>
</evidence>
<organism evidence="2 3">
    <name type="scientific">Dibothriocephalus latus</name>
    <name type="common">Fish tapeworm</name>
    <name type="synonym">Diphyllobothrium latum</name>
    <dbReference type="NCBI Taxonomy" id="60516"/>
    <lineage>
        <taxon>Eukaryota</taxon>
        <taxon>Metazoa</taxon>
        <taxon>Spiralia</taxon>
        <taxon>Lophotrochozoa</taxon>
        <taxon>Platyhelminthes</taxon>
        <taxon>Cestoda</taxon>
        <taxon>Eucestoda</taxon>
        <taxon>Diphyllobothriidea</taxon>
        <taxon>Diphyllobothriidae</taxon>
        <taxon>Dibothriocephalus</taxon>
    </lineage>
</organism>
<gene>
    <name evidence="2" type="ORF">DILT_LOCUS16350</name>
</gene>
<dbReference type="AlphaFoldDB" id="A0A3P7MVP8"/>
<dbReference type="InterPro" id="IPR036962">
    <property type="entry name" value="Glyco_hydro_3_N_sf"/>
</dbReference>
<dbReference type="GO" id="GO:0009044">
    <property type="term" value="F:xylan 1,4-beta-xylosidase activity"/>
    <property type="evidence" value="ECO:0007669"/>
    <property type="project" value="InterPro"/>
</dbReference>